<dbReference type="RefSeq" id="WP_251801916.1">
    <property type="nucleotide sequence ID" value="NZ_JAMQOL010000047.1"/>
</dbReference>
<feature type="region of interest" description="Disordered" evidence="1">
    <location>
        <begin position="1"/>
        <end position="21"/>
    </location>
</feature>
<evidence type="ECO:0000313" key="2">
    <source>
        <dbReference type="EMBL" id="MCM4082196.1"/>
    </source>
</evidence>
<organism evidence="2 3">
    <name type="scientific">Paractinoplanes hotanensis</name>
    <dbReference type="NCBI Taxonomy" id="2906497"/>
    <lineage>
        <taxon>Bacteria</taxon>
        <taxon>Bacillati</taxon>
        <taxon>Actinomycetota</taxon>
        <taxon>Actinomycetes</taxon>
        <taxon>Micromonosporales</taxon>
        <taxon>Micromonosporaceae</taxon>
        <taxon>Paractinoplanes</taxon>
    </lineage>
</organism>
<evidence type="ECO:0000313" key="3">
    <source>
        <dbReference type="Proteomes" id="UP001523216"/>
    </source>
</evidence>
<accession>A0ABT0Y836</accession>
<feature type="region of interest" description="Disordered" evidence="1">
    <location>
        <begin position="61"/>
        <end position="98"/>
    </location>
</feature>
<comment type="caution">
    <text evidence="2">The sequence shown here is derived from an EMBL/GenBank/DDBJ whole genome shotgun (WGS) entry which is preliminary data.</text>
</comment>
<evidence type="ECO:0000256" key="1">
    <source>
        <dbReference type="SAM" id="MobiDB-lite"/>
    </source>
</evidence>
<reference evidence="2 3" key="1">
    <citation type="submission" date="2022-06" db="EMBL/GenBank/DDBJ databases">
        <title>Actinoplanes abujensis sp. nov., isolated from Nigerian arid soil.</title>
        <authorList>
            <person name="Ding P."/>
        </authorList>
    </citation>
    <scope>NUCLEOTIDE SEQUENCE [LARGE SCALE GENOMIC DNA]</scope>
    <source>
        <strain evidence="3">TRM88002</strain>
    </source>
</reference>
<protein>
    <submittedName>
        <fullName evidence="2">Uncharacterized protein</fullName>
    </submittedName>
</protein>
<gene>
    <name evidence="2" type="ORF">LXN57_31985</name>
</gene>
<proteinExistence type="predicted"/>
<dbReference type="EMBL" id="JAMQOL010000047">
    <property type="protein sequence ID" value="MCM4082196.1"/>
    <property type="molecule type" value="Genomic_DNA"/>
</dbReference>
<keyword evidence="3" id="KW-1185">Reference proteome</keyword>
<sequence length="98" mass="10832">MIQIIHQLPGRSTRVATGRRPTEATGTALYFAAEELRMNLTHSGTPDALQPAKWQGRIGNRDVRTTTRTARTARRPQSYPQARKVAHDRPAAAVKVSS</sequence>
<dbReference type="Proteomes" id="UP001523216">
    <property type="component" value="Unassembled WGS sequence"/>
</dbReference>
<name>A0ABT0Y836_9ACTN</name>